<evidence type="ECO:0000313" key="7">
    <source>
        <dbReference type="Proteomes" id="UP001158576"/>
    </source>
</evidence>
<reference evidence="6 7" key="1">
    <citation type="submission" date="2021-04" db="EMBL/GenBank/DDBJ databases">
        <authorList>
            <person name="Bliznina A."/>
        </authorList>
    </citation>
    <scope>NUCLEOTIDE SEQUENCE [LARGE SCALE GENOMIC DNA]</scope>
</reference>
<dbReference type="InterPro" id="IPR036915">
    <property type="entry name" value="Cyclin-like_sf"/>
</dbReference>
<accession>A0ABN7TBQ8</accession>
<organism evidence="6 7">
    <name type="scientific">Oikopleura dioica</name>
    <name type="common">Tunicate</name>
    <dbReference type="NCBI Taxonomy" id="34765"/>
    <lineage>
        <taxon>Eukaryota</taxon>
        <taxon>Metazoa</taxon>
        <taxon>Chordata</taxon>
        <taxon>Tunicata</taxon>
        <taxon>Appendicularia</taxon>
        <taxon>Copelata</taxon>
        <taxon>Oikopleuridae</taxon>
        <taxon>Oikopleura</taxon>
    </lineage>
</organism>
<feature type="compositionally biased region" description="Basic and acidic residues" evidence="3">
    <location>
        <begin position="97"/>
        <end position="111"/>
    </location>
</feature>
<dbReference type="SUPFAM" id="SSF47954">
    <property type="entry name" value="Cyclin-like"/>
    <property type="match status" value="2"/>
</dbReference>
<evidence type="ECO:0000256" key="1">
    <source>
        <dbReference type="ARBA" id="ARBA00023127"/>
    </source>
</evidence>
<comment type="similarity">
    <text evidence="2">Belongs to the cyclin family.</text>
</comment>
<dbReference type="InterPro" id="IPR013763">
    <property type="entry name" value="Cyclin-like_dom"/>
</dbReference>
<dbReference type="CDD" id="cd20537">
    <property type="entry name" value="CYCLIN_CCNO-like_rpt2"/>
    <property type="match status" value="1"/>
</dbReference>
<feature type="region of interest" description="Disordered" evidence="3">
    <location>
        <begin position="87"/>
        <end position="111"/>
    </location>
</feature>
<keyword evidence="7" id="KW-1185">Reference proteome</keyword>
<dbReference type="PANTHER" id="PTHR10177">
    <property type="entry name" value="CYCLINS"/>
    <property type="match status" value="1"/>
</dbReference>
<evidence type="ECO:0000259" key="5">
    <source>
        <dbReference type="SMART" id="SM01332"/>
    </source>
</evidence>
<dbReference type="InterPro" id="IPR004367">
    <property type="entry name" value="Cyclin_C-dom"/>
</dbReference>
<dbReference type="Gene3D" id="1.10.472.10">
    <property type="entry name" value="Cyclin-like"/>
    <property type="match status" value="2"/>
</dbReference>
<feature type="domain" description="Cyclin-like" evidence="4">
    <location>
        <begin position="199"/>
        <end position="288"/>
    </location>
</feature>
<feature type="compositionally biased region" description="Basic residues" evidence="3">
    <location>
        <begin position="87"/>
        <end position="96"/>
    </location>
</feature>
<evidence type="ECO:0000313" key="6">
    <source>
        <dbReference type="EMBL" id="CAG5111968.1"/>
    </source>
</evidence>
<dbReference type="SMART" id="SM00385">
    <property type="entry name" value="CYCLIN"/>
    <property type="match status" value="1"/>
</dbReference>
<evidence type="ECO:0000256" key="3">
    <source>
        <dbReference type="SAM" id="MobiDB-lite"/>
    </source>
</evidence>
<dbReference type="InterPro" id="IPR039361">
    <property type="entry name" value="Cyclin"/>
</dbReference>
<dbReference type="InterPro" id="IPR006671">
    <property type="entry name" value="Cyclin_N"/>
</dbReference>
<dbReference type="Proteomes" id="UP001158576">
    <property type="component" value="Chromosome 2"/>
</dbReference>
<gene>
    <name evidence="6" type="ORF">OKIOD_LOCUS14998</name>
</gene>
<protein>
    <submittedName>
        <fullName evidence="6">Oidioi.mRNA.OKI2018_I69.chr2.g6233.t1.cds</fullName>
    </submittedName>
</protein>
<feature type="domain" description="Cyclin C-terminal" evidence="5">
    <location>
        <begin position="297"/>
        <end position="436"/>
    </location>
</feature>
<evidence type="ECO:0000256" key="2">
    <source>
        <dbReference type="RuleBase" id="RU000383"/>
    </source>
</evidence>
<dbReference type="Pfam" id="PF02984">
    <property type="entry name" value="Cyclin_C"/>
    <property type="match status" value="1"/>
</dbReference>
<dbReference type="EMBL" id="OU015567">
    <property type="protein sequence ID" value="CAG5111968.1"/>
    <property type="molecule type" value="Genomic_DNA"/>
</dbReference>
<proteinExistence type="inferred from homology"/>
<name>A0ABN7TBQ8_OIKDI</name>
<keyword evidence="1 2" id="KW-0195">Cyclin</keyword>
<sequence length="445" mass="51229">MNRDLQNLCSGESGLQRLKISTGYSKSLHGSQTSLASNSSALTTKSQKIGNGITKYFKRKGLSLLGSNNSNVPKADLKKISKTPARRTITRRQHSHKAIEENKEVPKPDDEKNLKFPLNEPAEDPFGAISCPIEPWRQEIWERLPAEKKLLSFPCYEPYSFTAFEYVRARELKPTHRVVGNYLQNHPVLTPRHRYILVNWIMEVQENDEFYFRNEQLFAAVRYIDVYLSRTQNLPLDRFQLLAITAMFVACKVGMQYYAEIASWAILGDPDKPYKTSDIRQFEVELLQVIDWDAEISTAYFSQKRLSMLAGLKDSQCHMVRYLLELSLLAADMVTIRPSIITSAAVLVAKTYYGHPLEWNDYMVYHRIVAPHQYLERRLAHYAYKFEELAPVCKSLIFLMKNAYNIGKENLAGSKDYLWAKYSSSDGGMVAILDQELLQNLRNLE</sequence>
<dbReference type="Pfam" id="PF00134">
    <property type="entry name" value="Cyclin_N"/>
    <property type="match status" value="1"/>
</dbReference>
<evidence type="ECO:0000259" key="4">
    <source>
        <dbReference type="SMART" id="SM00385"/>
    </source>
</evidence>
<dbReference type="SMART" id="SM01332">
    <property type="entry name" value="Cyclin_C"/>
    <property type="match status" value="1"/>
</dbReference>